<dbReference type="AlphaFoldDB" id="A0A6J4MGA1"/>
<dbReference type="EMBL" id="CADCTY010001128">
    <property type="protein sequence ID" value="CAA9358594.1"/>
    <property type="molecule type" value="Genomic_DNA"/>
</dbReference>
<protein>
    <submittedName>
        <fullName evidence="1">Uncharacterized protein</fullName>
    </submittedName>
</protein>
<sequence length="42" mass="4722">MEQCCTKLLGRTMKAGLSRNTLNSCCHKAPDSFCDFLQLLSR</sequence>
<name>A0A6J4MGA1_9CYAN</name>
<organism evidence="1">
    <name type="scientific">uncultured Leptolyngbya sp</name>
    <dbReference type="NCBI Taxonomy" id="332963"/>
    <lineage>
        <taxon>Bacteria</taxon>
        <taxon>Bacillati</taxon>
        <taxon>Cyanobacteriota</taxon>
        <taxon>Cyanophyceae</taxon>
        <taxon>Leptolyngbyales</taxon>
        <taxon>Leptolyngbyaceae</taxon>
        <taxon>Leptolyngbya group</taxon>
        <taxon>Leptolyngbya</taxon>
        <taxon>environmental samples</taxon>
    </lineage>
</organism>
<accession>A0A6J4MGA1</accession>
<gene>
    <name evidence="1" type="ORF">AVDCRST_MAG94-3222</name>
</gene>
<evidence type="ECO:0000313" key="1">
    <source>
        <dbReference type="EMBL" id="CAA9358594.1"/>
    </source>
</evidence>
<reference evidence="1" key="1">
    <citation type="submission" date="2020-02" db="EMBL/GenBank/DDBJ databases">
        <authorList>
            <person name="Meier V. D."/>
        </authorList>
    </citation>
    <scope>NUCLEOTIDE SEQUENCE</scope>
    <source>
        <strain evidence="1">AVDCRST_MAG94</strain>
    </source>
</reference>
<proteinExistence type="predicted"/>